<keyword evidence="1" id="KW-0472">Membrane</keyword>
<keyword evidence="4" id="KW-1185">Reference proteome</keyword>
<comment type="caution">
    <text evidence="3">The sequence shown here is derived from an EMBL/GenBank/DDBJ whole genome shotgun (WGS) entry which is preliminary data.</text>
</comment>
<dbReference type="PANTHER" id="PTHR34473:SF2">
    <property type="entry name" value="UPF0699 TRANSMEMBRANE PROTEIN YDBT"/>
    <property type="match status" value="1"/>
</dbReference>
<evidence type="ECO:0000313" key="3">
    <source>
        <dbReference type="EMBL" id="MBB6449088.1"/>
    </source>
</evidence>
<feature type="domain" description="YdbS-like PH" evidence="2">
    <location>
        <begin position="73"/>
        <end position="149"/>
    </location>
</feature>
<evidence type="ECO:0000259" key="2">
    <source>
        <dbReference type="Pfam" id="PF03703"/>
    </source>
</evidence>
<gene>
    <name evidence="3" type="ORF">HNR44_001037</name>
</gene>
<evidence type="ECO:0000256" key="1">
    <source>
        <dbReference type="SAM" id="Phobius"/>
    </source>
</evidence>
<accession>A0A841Q0P9</accession>
<dbReference type="AlphaFoldDB" id="A0A841Q0P9"/>
<sequence length="160" mass="18640">MMRDAPARRLSKKALPVWRIAGFFESLFYLIIPIGYGILTILFNWPLWILYVLILLWVGVTLLQSLLVPTIRWRRWRYEVYDEEIDLQYGVFIIRRTLIPMIRVQHVDTEQGPIYRHYNLAAVSISTAATVHQIPALTEEVASELRDQIAVLAQTADDDD</sequence>
<name>A0A841Q0P9_9BACL</name>
<keyword evidence="1" id="KW-1133">Transmembrane helix</keyword>
<dbReference type="EMBL" id="JACHHJ010000001">
    <property type="protein sequence ID" value="MBB6449088.1"/>
    <property type="molecule type" value="Genomic_DNA"/>
</dbReference>
<protein>
    <recommendedName>
        <fullName evidence="2">YdbS-like PH domain-containing protein</fullName>
    </recommendedName>
</protein>
<dbReference type="Proteomes" id="UP000568839">
    <property type="component" value="Unassembled WGS sequence"/>
</dbReference>
<proteinExistence type="predicted"/>
<dbReference type="Pfam" id="PF03703">
    <property type="entry name" value="bPH_2"/>
    <property type="match status" value="1"/>
</dbReference>
<feature type="transmembrane region" description="Helical" evidence="1">
    <location>
        <begin position="48"/>
        <end position="68"/>
    </location>
</feature>
<keyword evidence="1" id="KW-0812">Transmembrane</keyword>
<organism evidence="3 4">
    <name type="scientific">Geomicrobium halophilum</name>
    <dbReference type="NCBI Taxonomy" id="549000"/>
    <lineage>
        <taxon>Bacteria</taxon>
        <taxon>Bacillati</taxon>
        <taxon>Bacillota</taxon>
        <taxon>Bacilli</taxon>
        <taxon>Bacillales</taxon>
        <taxon>Geomicrobium</taxon>
    </lineage>
</organism>
<reference evidence="3 4" key="1">
    <citation type="submission" date="2020-08" db="EMBL/GenBank/DDBJ databases">
        <title>Genomic Encyclopedia of Type Strains, Phase IV (KMG-IV): sequencing the most valuable type-strain genomes for metagenomic binning, comparative biology and taxonomic classification.</title>
        <authorList>
            <person name="Goeker M."/>
        </authorList>
    </citation>
    <scope>NUCLEOTIDE SEQUENCE [LARGE SCALE GENOMIC DNA]</scope>
    <source>
        <strain evidence="3 4">DSM 21769</strain>
    </source>
</reference>
<feature type="transmembrane region" description="Helical" evidence="1">
    <location>
        <begin position="20"/>
        <end position="42"/>
    </location>
</feature>
<dbReference type="InterPro" id="IPR005182">
    <property type="entry name" value="YdbS-like_PH"/>
</dbReference>
<dbReference type="RefSeq" id="WP_343069366.1">
    <property type="nucleotide sequence ID" value="NZ_JACHHJ010000001.1"/>
</dbReference>
<dbReference type="PANTHER" id="PTHR34473">
    <property type="entry name" value="UPF0699 TRANSMEMBRANE PROTEIN YDBS"/>
    <property type="match status" value="1"/>
</dbReference>
<evidence type="ECO:0000313" key="4">
    <source>
        <dbReference type="Proteomes" id="UP000568839"/>
    </source>
</evidence>